<gene>
    <name evidence="2" type="ORF">DSM02_3900</name>
</gene>
<organism evidence="2 3">
    <name type="scientific">Leeuwenhoekiella polynyae</name>
    <dbReference type="NCBI Taxonomy" id="1550906"/>
    <lineage>
        <taxon>Bacteria</taxon>
        <taxon>Pseudomonadati</taxon>
        <taxon>Bacteroidota</taxon>
        <taxon>Flavobacteriia</taxon>
        <taxon>Flavobacteriales</taxon>
        <taxon>Flavobacteriaceae</taxon>
        <taxon>Leeuwenhoekiella</taxon>
    </lineage>
</organism>
<dbReference type="Pfam" id="PF12787">
    <property type="entry name" value="EcsC"/>
    <property type="match status" value="1"/>
</dbReference>
<evidence type="ECO:0000256" key="1">
    <source>
        <dbReference type="SAM" id="Phobius"/>
    </source>
</evidence>
<proteinExistence type="predicted"/>
<dbReference type="Proteomes" id="UP000289859">
    <property type="component" value="Unassembled WGS sequence"/>
</dbReference>
<feature type="transmembrane region" description="Helical" evidence="1">
    <location>
        <begin position="110"/>
        <end position="133"/>
    </location>
</feature>
<comment type="caution">
    <text evidence="2">The sequence shown here is derived from an EMBL/GenBank/DDBJ whole genome shotgun (WGS) entry which is preliminary data.</text>
</comment>
<sequence length="299" mass="32847">MKLPCSYNTFALANNEDTMTQLTQTEKIFLEDLALIRKSRKDLDEISFLMRALNTIGTPIDSGLELLPEKIQSKISNLIQKALQLAVKANLKTLDKNKQNRTSSNLTYKLVTGLSGATGGFFGVAGFSADLLISTKFMMRSIMDIARSQGEDILEIETQLACLQVFALGGTSEDDDELDTSYYATRAALHTTMNQASSYIAENGTKKIIETITSQTAAPIAKLINQVAARFSVQVGEKFAAQAIPVIGAAAGASINVLFISHFQKMATAHFTLRRLERKYSKELIKENYNLLRLDSNSA</sequence>
<dbReference type="PANTHER" id="PTHR41260:SF1">
    <property type="entry name" value="PROTEIN ECSC"/>
    <property type="match status" value="1"/>
</dbReference>
<dbReference type="AlphaFoldDB" id="A0A4Q0NPI2"/>
<protein>
    <submittedName>
        <fullName evidence="2">EcsC family protein</fullName>
    </submittedName>
</protein>
<keyword evidence="1" id="KW-0472">Membrane</keyword>
<keyword evidence="3" id="KW-1185">Reference proteome</keyword>
<keyword evidence="1" id="KW-1133">Transmembrane helix</keyword>
<reference evidence="2 3" key="1">
    <citation type="submission" date="2018-07" db="EMBL/GenBank/DDBJ databases">
        <title>Leeuwenhoekiella genomics.</title>
        <authorList>
            <person name="Tahon G."/>
            <person name="Willems A."/>
        </authorList>
    </citation>
    <scope>NUCLEOTIDE SEQUENCE [LARGE SCALE GENOMIC DNA]</scope>
    <source>
        <strain evidence="2 3">LMG 29608</strain>
    </source>
</reference>
<name>A0A4Q0NPI2_9FLAO</name>
<evidence type="ECO:0000313" key="2">
    <source>
        <dbReference type="EMBL" id="RXG12200.1"/>
    </source>
</evidence>
<dbReference type="EMBL" id="QOVK01000031">
    <property type="protein sequence ID" value="RXG12200.1"/>
    <property type="molecule type" value="Genomic_DNA"/>
</dbReference>
<dbReference type="InterPro" id="IPR024787">
    <property type="entry name" value="EcsC"/>
</dbReference>
<dbReference type="PANTHER" id="PTHR41260">
    <property type="entry name" value="PROTEIN ECSC"/>
    <property type="match status" value="1"/>
</dbReference>
<evidence type="ECO:0000313" key="3">
    <source>
        <dbReference type="Proteomes" id="UP000289859"/>
    </source>
</evidence>
<keyword evidence="1" id="KW-0812">Transmembrane</keyword>
<accession>A0A4Q0NPI2</accession>